<keyword evidence="2" id="KW-1185">Reference proteome</keyword>
<comment type="caution">
    <text evidence="1">The sequence shown here is derived from an EMBL/GenBank/DDBJ whole genome shotgun (WGS) entry which is preliminary data.</text>
</comment>
<gene>
    <name evidence="1" type="ORF">ABB27_02445</name>
</gene>
<evidence type="ECO:0000313" key="1">
    <source>
        <dbReference type="EMBL" id="KRG71770.1"/>
    </source>
</evidence>
<dbReference type="EMBL" id="LDJJ01000007">
    <property type="protein sequence ID" value="KRG71770.1"/>
    <property type="molecule type" value="Genomic_DNA"/>
</dbReference>
<organism evidence="1 2">
    <name type="scientific">Stenotrophomonas terrae</name>
    <dbReference type="NCBI Taxonomy" id="405446"/>
    <lineage>
        <taxon>Bacteria</taxon>
        <taxon>Pseudomonadati</taxon>
        <taxon>Pseudomonadota</taxon>
        <taxon>Gammaproteobacteria</taxon>
        <taxon>Lysobacterales</taxon>
        <taxon>Lysobacteraceae</taxon>
        <taxon>Stenotrophomonas</taxon>
    </lineage>
</organism>
<dbReference type="Proteomes" id="UP000051863">
    <property type="component" value="Unassembled WGS sequence"/>
</dbReference>
<reference evidence="1 2" key="1">
    <citation type="submission" date="2015-05" db="EMBL/GenBank/DDBJ databases">
        <title>Genome sequencing and analysis of members of genus Stenotrophomonas.</title>
        <authorList>
            <person name="Patil P.P."/>
            <person name="Midha S."/>
            <person name="Patil P.B."/>
        </authorList>
    </citation>
    <scope>NUCLEOTIDE SEQUENCE [LARGE SCALE GENOMIC DNA]</scope>
    <source>
        <strain evidence="1 2">DSM 18941</strain>
    </source>
</reference>
<proteinExistence type="predicted"/>
<evidence type="ECO:0000313" key="2">
    <source>
        <dbReference type="Proteomes" id="UP000051863"/>
    </source>
</evidence>
<sequence>MNAITREELDDQLHGLRVRAARIARDYAPKDQVDAVAGEAEVIEQLVDPKDLTYFHNRVEEIIWECGMLERGPEHE</sequence>
<dbReference type="AlphaFoldDB" id="A0A0R0CZB9"/>
<accession>A0A0R0CZB9</accession>
<dbReference type="RefSeq" id="WP_057626644.1">
    <property type="nucleotide sequence ID" value="NZ_LDJJ01000007.1"/>
</dbReference>
<dbReference type="PATRIC" id="fig|405446.3.peg.3372"/>
<protein>
    <submittedName>
        <fullName evidence="1">Uncharacterized protein</fullName>
    </submittedName>
</protein>
<name>A0A0R0CZB9_9GAMM</name>